<evidence type="ECO:0000256" key="3">
    <source>
        <dbReference type="ARBA" id="ARBA00023134"/>
    </source>
</evidence>
<evidence type="ECO:0000259" key="5">
    <source>
        <dbReference type="PROSITE" id="PS51720"/>
    </source>
</evidence>
<keyword evidence="2" id="KW-0547">Nucleotide-binding</keyword>
<proteinExistence type="inferred from homology"/>
<dbReference type="PANTHER" id="PTHR10903">
    <property type="entry name" value="GTPASE, IMAP FAMILY MEMBER-RELATED"/>
    <property type="match status" value="1"/>
</dbReference>
<dbReference type="InterPro" id="IPR006703">
    <property type="entry name" value="G_AIG1"/>
</dbReference>
<dbReference type="PANTHER" id="PTHR10903:SF112">
    <property type="entry name" value="SI:CH211-113E8.5"/>
    <property type="match status" value="1"/>
</dbReference>
<dbReference type="Proteomes" id="UP000261420">
    <property type="component" value="Unplaced"/>
</dbReference>
<dbReference type="Ensembl" id="ENSSDUT00000005374.1">
    <property type="protein sequence ID" value="ENSSDUP00000005272.1"/>
    <property type="gene ID" value="ENSSDUG00000003897.1"/>
</dbReference>
<comment type="similarity">
    <text evidence="1">Belongs to the TRAFAC class TrmE-Era-EngA-EngB-Septin-like GTPase superfamily. AIG1/Toc34/Toc159-like paraseptin GTPase family. IAN subfamily.</text>
</comment>
<evidence type="ECO:0000313" key="7">
    <source>
        <dbReference type="Proteomes" id="UP000261420"/>
    </source>
</evidence>
<dbReference type="GO" id="GO:0005525">
    <property type="term" value="F:GTP binding"/>
    <property type="evidence" value="ECO:0007669"/>
    <property type="project" value="UniProtKB-KW"/>
</dbReference>
<dbReference type="Pfam" id="PF04548">
    <property type="entry name" value="AIG1"/>
    <property type="match status" value="2"/>
</dbReference>
<feature type="domain" description="AIG1-type G" evidence="5">
    <location>
        <begin position="287"/>
        <end position="495"/>
    </location>
</feature>
<accession>A0A3B4TH21</accession>
<feature type="coiled-coil region" evidence="4">
    <location>
        <begin position="211"/>
        <end position="274"/>
    </location>
</feature>
<keyword evidence="3" id="KW-0342">GTP-binding</keyword>
<name>A0A3B4TH21_SERDU</name>
<reference evidence="6" key="2">
    <citation type="submission" date="2025-09" db="UniProtKB">
        <authorList>
            <consortium name="Ensembl"/>
        </authorList>
    </citation>
    <scope>IDENTIFICATION</scope>
</reference>
<dbReference type="InterPro" id="IPR045058">
    <property type="entry name" value="GIMA/IAN/Toc"/>
</dbReference>
<dbReference type="KEGG" id="sdu:111225538"/>
<dbReference type="Gene3D" id="3.40.50.300">
    <property type="entry name" value="P-loop containing nucleotide triphosphate hydrolases"/>
    <property type="match status" value="2"/>
</dbReference>
<dbReference type="PROSITE" id="PS51720">
    <property type="entry name" value="G_AIG1"/>
    <property type="match status" value="1"/>
</dbReference>
<dbReference type="GeneTree" id="ENSGT00940000164100"/>
<dbReference type="RefSeq" id="XP_022606196.1">
    <property type="nucleotide sequence ID" value="XM_022750475.1"/>
</dbReference>
<keyword evidence="7" id="KW-1185">Reference proteome</keyword>
<sequence>MSHNGVTTTRHMVAVIATVEEWSSLKSLLRDSAGDKDHRSTFSSLGSNQVCDLTVHGHFISLHYADLKQDMTEEAISNAIDGCFMSCTDGVSIFLLLIQGGHYTKRERRLIEILQAQFGAEALKYLVILSLEDGKVVDALDDALMELINVCDGRYCRITSSAAGHKMRALLEMIDYTLAENGVSGYTDTMLAEARKRSTEDSAMMMLKQKVREAEEKEQAFGQLVQQQEERRAREMEALRLKHAEERKKELAERKQYETKREGLEEAVMSHRAMLQLQITATEDDETKKMSVILLGLSGSGKTSAKNLILERAYNQYSANESSHEIPQSTLTCEREEVFAAGRRLILVDTPELWDEDGAENLELVKDCLALSLPGPHVFLLVLQVGRFTQGESEMMGHLQKTFGREVAEHAIVLFVRFDGNQHRPQRINDYVAGAHSALQDLLRKCGSRYYEVNVTKSQNALSYPQVKDLLSGMNKLVASHGERSCSVRRFSVQELQERKSVIEERQEGVLEVNYLLREA</sequence>
<evidence type="ECO:0000256" key="2">
    <source>
        <dbReference type="ARBA" id="ARBA00022741"/>
    </source>
</evidence>
<dbReference type="OMA" id="TEDSAMN"/>
<evidence type="ECO:0000256" key="1">
    <source>
        <dbReference type="ARBA" id="ARBA00008535"/>
    </source>
</evidence>
<protein>
    <submittedName>
        <fullName evidence="6">Uncharacterized LOC111225538</fullName>
    </submittedName>
</protein>
<reference evidence="6" key="1">
    <citation type="submission" date="2025-08" db="UniProtKB">
        <authorList>
            <consortium name="Ensembl"/>
        </authorList>
    </citation>
    <scope>IDENTIFICATION</scope>
</reference>
<keyword evidence="4" id="KW-0175">Coiled coil</keyword>
<dbReference type="AlphaFoldDB" id="A0A3B4TH21"/>
<dbReference type="GeneID" id="111225538"/>
<evidence type="ECO:0000313" key="6">
    <source>
        <dbReference type="Ensembl" id="ENSSDUP00000005272.1"/>
    </source>
</evidence>
<dbReference type="SUPFAM" id="SSF52540">
    <property type="entry name" value="P-loop containing nucleoside triphosphate hydrolases"/>
    <property type="match status" value="1"/>
</dbReference>
<evidence type="ECO:0000256" key="4">
    <source>
        <dbReference type="SAM" id="Coils"/>
    </source>
</evidence>
<dbReference type="InterPro" id="IPR027417">
    <property type="entry name" value="P-loop_NTPase"/>
</dbReference>
<organism evidence="6 7">
    <name type="scientific">Seriola dumerili</name>
    <name type="common">Greater amberjack</name>
    <name type="synonym">Caranx dumerili</name>
    <dbReference type="NCBI Taxonomy" id="41447"/>
    <lineage>
        <taxon>Eukaryota</taxon>
        <taxon>Metazoa</taxon>
        <taxon>Chordata</taxon>
        <taxon>Craniata</taxon>
        <taxon>Vertebrata</taxon>
        <taxon>Euteleostomi</taxon>
        <taxon>Actinopterygii</taxon>
        <taxon>Neopterygii</taxon>
        <taxon>Teleostei</taxon>
        <taxon>Neoteleostei</taxon>
        <taxon>Acanthomorphata</taxon>
        <taxon>Carangaria</taxon>
        <taxon>Carangiformes</taxon>
        <taxon>Carangidae</taxon>
        <taxon>Seriola</taxon>
    </lineage>
</organism>